<name>A0A914E2K0_9BILA</name>
<accession>A0A914E2K0</accession>
<dbReference type="PRINTS" id="PR00597">
    <property type="entry name" value="GELSOLIN"/>
</dbReference>
<dbReference type="InterPro" id="IPR003128">
    <property type="entry name" value="Villin_headpiece"/>
</dbReference>
<organism evidence="4 5">
    <name type="scientific">Acrobeloides nanus</name>
    <dbReference type="NCBI Taxonomy" id="290746"/>
    <lineage>
        <taxon>Eukaryota</taxon>
        <taxon>Metazoa</taxon>
        <taxon>Ecdysozoa</taxon>
        <taxon>Nematoda</taxon>
        <taxon>Chromadorea</taxon>
        <taxon>Rhabditida</taxon>
        <taxon>Tylenchina</taxon>
        <taxon>Cephalobomorpha</taxon>
        <taxon>Cephaloboidea</taxon>
        <taxon>Cephalobidae</taxon>
        <taxon>Acrobeloides</taxon>
    </lineage>
</organism>
<dbReference type="SUPFAM" id="SSF55753">
    <property type="entry name" value="Actin depolymerizing proteins"/>
    <property type="match status" value="1"/>
</dbReference>
<dbReference type="Gene3D" id="1.10.950.10">
    <property type="entry name" value="Villin headpiece domain"/>
    <property type="match status" value="1"/>
</dbReference>
<reference evidence="5" key="1">
    <citation type="submission" date="2022-11" db="UniProtKB">
        <authorList>
            <consortium name="WormBaseParasite"/>
        </authorList>
    </citation>
    <scope>IDENTIFICATION</scope>
</reference>
<protein>
    <submittedName>
        <fullName evidence="5">HP domain-containing protein</fullName>
    </submittedName>
</protein>
<dbReference type="Gene3D" id="3.40.20.10">
    <property type="entry name" value="Severin"/>
    <property type="match status" value="1"/>
</dbReference>
<feature type="domain" description="HP" evidence="3">
    <location>
        <begin position="117"/>
        <end position="182"/>
    </location>
</feature>
<dbReference type="GO" id="GO:0008154">
    <property type="term" value="P:actin polymerization or depolymerization"/>
    <property type="evidence" value="ECO:0007669"/>
    <property type="project" value="TreeGrafter"/>
</dbReference>
<dbReference type="PROSITE" id="PS51089">
    <property type="entry name" value="HP"/>
    <property type="match status" value="1"/>
</dbReference>
<evidence type="ECO:0000259" key="3">
    <source>
        <dbReference type="PROSITE" id="PS51089"/>
    </source>
</evidence>
<dbReference type="GO" id="GO:0015629">
    <property type="term" value="C:actin cytoskeleton"/>
    <property type="evidence" value="ECO:0007669"/>
    <property type="project" value="TreeGrafter"/>
</dbReference>
<proteinExistence type="inferred from homology"/>
<comment type="similarity">
    <text evidence="1">Belongs to the villin/gelsolin family.</text>
</comment>
<dbReference type="SMART" id="SM00153">
    <property type="entry name" value="VHP"/>
    <property type="match status" value="1"/>
</dbReference>
<dbReference type="AlphaFoldDB" id="A0A914E2K0"/>
<dbReference type="SMART" id="SM00262">
    <property type="entry name" value="GEL"/>
    <property type="match status" value="1"/>
</dbReference>
<dbReference type="SUPFAM" id="SSF47050">
    <property type="entry name" value="VHP, Villin headpiece domain"/>
    <property type="match status" value="1"/>
</dbReference>
<evidence type="ECO:0000256" key="2">
    <source>
        <dbReference type="ARBA" id="ARBA00022737"/>
    </source>
</evidence>
<dbReference type="PANTHER" id="PTHR11977:SF123">
    <property type="entry name" value="GELSOLIN"/>
    <property type="match status" value="1"/>
</dbReference>
<keyword evidence="4" id="KW-1185">Reference proteome</keyword>
<dbReference type="InterPro" id="IPR029006">
    <property type="entry name" value="ADF-H/Gelsolin-like_dom_sf"/>
</dbReference>
<dbReference type="WBParaSite" id="ACRNAN_scaffold53.g12527.t1">
    <property type="protein sequence ID" value="ACRNAN_scaffold53.g12527.t1"/>
    <property type="gene ID" value="ACRNAN_scaffold53.g12527"/>
</dbReference>
<evidence type="ECO:0000313" key="4">
    <source>
        <dbReference type="Proteomes" id="UP000887540"/>
    </source>
</evidence>
<keyword evidence="2" id="KW-0677">Repeat</keyword>
<evidence type="ECO:0000313" key="5">
    <source>
        <dbReference type="WBParaSite" id="ACRNAN_scaffold53.g12527.t1"/>
    </source>
</evidence>
<dbReference type="Pfam" id="PF00626">
    <property type="entry name" value="Gelsolin"/>
    <property type="match status" value="1"/>
</dbReference>
<sequence length="182" mass="21359">MDQSAPKDLDSDDVMILDAFQEIYVWLGVNSNISERQKALDIVQKYLNTDPTGRSQEDTMLLVVKQGFEAQSFCAHFAGWDVNFWLNRLNYEELRDQIKMNVTQKTQIVETVQEAQKIFTKTYSLEKLRAPREFLPYGVDPINKESHLSDEDFKQAFGITRIEYQKLIRWKQLELKKKVGLF</sequence>
<dbReference type="Proteomes" id="UP000887540">
    <property type="component" value="Unplaced"/>
</dbReference>
<dbReference type="PANTHER" id="PTHR11977">
    <property type="entry name" value="VILLIN"/>
    <property type="match status" value="1"/>
</dbReference>
<dbReference type="GO" id="GO:0005546">
    <property type="term" value="F:phosphatidylinositol-4,5-bisphosphate binding"/>
    <property type="evidence" value="ECO:0007669"/>
    <property type="project" value="TreeGrafter"/>
</dbReference>
<dbReference type="GO" id="GO:0051014">
    <property type="term" value="P:actin filament severing"/>
    <property type="evidence" value="ECO:0007669"/>
    <property type="project" value="TreeGrafter"/>
</dbReference>
<dbReference type="InterPro" id="IPR007123">
    <property type="entry name" value="Gelsolin-like_dom"/>
</dbReference>
<dbReference type="Pfam" id="PF02209">
    <property type="entry name" value="VHP"/>
    <property type="match status" value="1"/>
</dbReference>
<dbReference type="GO" id="GO:0005737">
    <property type="term" value="C:cytoplasm"/>
    <property type="evidence" value="ECO:0007669"/>
    <property type="project" value="TreeGrafter"/>
</dbReference>
<dbReference type="GO" id="GO:0051015">
    <property type="term" value="F:actin filament binding"/>
    <property type="evidence" value="ECO:0007669"/>
    <property type="project" value="InterPro"/>
</dbReference>
<evidence type="ECO:0000256" key="1">
    <source>
        <dbReference type="ARBA" id="ARBA00008418"/>
    </source>
</evidence>
<dbReference type="GO" id="GO:0051016">
    <property type="term" value="P:barbed-end actin filament capping"/>
    <property type="evidence" value="ECO:0007669"/>
    <property type="project" value="TreeGrafter"/>
</dbReference>
<dbReference type="InterPro" id="IPR007122">
    <property type="entry name" value="Villin/Gelsolin"/>
</dbReference>
<dbReference type="InterPro" id="IPR036886">
    <property type="entry name" value="Villin_headpiece_dom_sf"/>
</dbReference>